<dbReference type="InParanoid" id="A0A4W3JM30"/>
<dbReference type="GeneTree" id="ENSGT00410000025651"/>
<reference evidence="7" key="4">
    <citation type="submission" date="2025-08" db="UniProtKB">
        <authorList>
            <consortium name="Ensembl"/>
        </authorList>
    </citation>
    <scope>IDENTIFICATION</scope>
</reference>
<gene>
    <name evidence="7" type="primary">LOC103186899</name>
</gene>
<reference evidence="8" key="2">
    <citation type="journal article" date="2007" name="PLoS Biol.">
        <title>Survey sequencing and comparative analysis of the elephant shark (Callorhinchus milii) genome.</title>
        <authorList>
            <person name="Venkatesh B."/>
            <person name="Kirkness E.F."/>
            <person name="Loh Y.H."/>
            <person name="Halpern A.L."/>
            <person name="Lee A.P."/>
            <person name="Johnson J."/>
            <person name="Dandona N."/>
            <person name="Viswanathan L.D."/>
            <person name="Tay A."/>
            <person name="Venter J.C."/>
            <person name="Strausberg R.L."/>
            <person name="Brenner S."/>
        </authorList>
    </citation>
    <scope>NUCLEOTIDE SEQUENCE [LARGE SCALE GENOMIC DNA]</scope>
</reference>
<feature type="domain" description="Schlafen AlbA-2" evidence="4">
    <location>
        <begin position="201"/>
        <end position="283"/>
    </location>
</feature>
<evidence type="ECO:0000313" key="8">
    <source>
        <dbReference type="Proteomes" id="UP000314986"/>
    </source>
</evidence>
<dbReference type="GO" id="GO:0005524">
    <property type="term" value="F:ATP binding"/>
    <property type="evidence" value="ECO:0007669"/>
    <property type="project" value="UniProtKB-KW"/>
</dbReference>
<reference evidence="8" key="3">
    <citation type="journal article" date="2014" name="Nature">
        <title>Elephant shark genome provides unique insights into gnathostome evolution.</title>
        <authorList>
            <consortium name="International Elephant Shark Genome Sequencing Consortium"/>
            <person name="Venkatesh B."/>
            <person name="Lee A.P."/>
            <person name="Ravi V."/>
            <person name="Maurya A.K."/>
            <person name="Lian M.M."/>
            <person name="Swann J.B."/>
            <person name="Ohta Y."/>
            <person name="Flajnik M.F."/>
            <person name="Sutoh Y."/>
            <person name="Kasahara M."/>
            <person name="Hoon S."/>
            <person name="Gangu V."/>
            <person name="Roy S.W."/>
            <person name="Irimia M."/>
            <person name="Korzh V."/>
            <person name="Kondrychyn I."/>
            <person name="Lim Z.W."/>
            <person name="Tay B.H."/>
            <person name="Tohari S."/>
            <person name="Kong K.W."/>
            <person name="Ho S."/>
            <person name="Lorente-Galdos B."/>
            <person name="Quilez J."/>
            <person name="Marques-Bonet T."/>
            <person name="Raney B.J."/>
            <person name="Ingham P.W."/>
            <person name="Tay A."/>
            <person name="Hillier L.W."/>
            <person name="Minx P."/>
            <person name="Boehm T."/>
            <person name="Wilson R.K."/>
            <person name="Brenner S."/>
            <person name="Warren W.C."/>
        </authorList>
    </citation>
    <scope>NUCLEOTIDE SEQUENCE [LARGE SCALE GENOMIC DNA]</scope>
</reference>
<protein>
    <submittedName>
        <fullName evidence="7">Schlafen family member 14</fullName>
    </submittedName>
</protein>
<evidence type="ECO:0000256" key="2">
    <source>
        <dbReference type="ARBA" id="ARBA00022741"/>
    </source>
</evidence>
<proteinExistence type="inferred from homology"/>
<accession>A0A4W3JM30</accession>
<dbReference type="InterPro" id="IPR007421">
    <property type="entry name" value="Schlafen_AlbA_2_dom"/>
</dbReference>
<dbReference type="Pfam" id="PF04326">
    <property type="entry name" value="SLFN_AlbA_2"/>
    <property type="match status" value="1"/>
</dbReference>
<organism evidence="7 8">
    <name type="scientific">Callorhinchus milii</name>
    <name type="common">Ghost shark</name>
    <dbReference type="NCBI Taxonomy" id="7868"/>
    <lineage>
        <taxon>Eukaryota</taxon>
        <taxon>Metazoa</taxon>
        <taxon>Chordata</taxon>
        <taxon>Craniata</taxon>
        <taxon>Vertebrata</taxon>
        <taxon>Chondrichthyes</taxon>
        <taxon>Holocephali</taxon>
        <taxon>Chimaeriformes</taxon>
        <taxon>Callorhinchidae</taxon>
        <taxon>Callorhinchus</taxon>
    </lineage>
</organism>
<dbReference type="Gene3D" id="3.40.50.300">
    <property type="entry name" value="P-loop containing nucleotide triphosphate hydrolases"/>
    <property type="match status" value="2"/>
</dbReference>
<evidence type="ECO:0000256" key="3">
    <source>
        <dbReference type="ARBA" id="ARBA00022840"/>
    </source>
</evidence>
<dbReference type="PANTHER" id="PTHR12155:SF30">
    <property type="entry name" value="PROTEIN SLFN14"/>
    <property type="match status" value="1"/>
</dbReference>
<sequence>MDRGNVRVIENDYPDLVVDIGEAVLGEKQRKKMKNNRELEKQNIIKAACGLINSGGGIITLRVRNEMYKYENDGTGLDITEGLHNLVKPENLSEFFEFLQQDKSLLIFVKSWTGRTDQNGKLPRLCTIKCNVYQREQARNLHLSTMEVDHFLNKRKKFVQSRQGPEVRGNDVAIMELAKVVFEKAKSKCPFKSGVKLSVAESKHVEYKEFSSSLNLTKMKEKLYECISAFANAEGGFLFFGVDDESKVVGCANDFPNCDAVHEKIAEMLEHSLISYPSEENYVEFHVAEVLEELKCIGYLIAFRVKPCYVTFAHKPECWKIEDKEIKSLEPNEWLEMMTATDPGKYKVIFIVKNVYLVIISCVLNKAGRLDKLQNKLFKVNRDELKHMPDDLYQDLSQEYPGLRNVVPEMKPSGSVGLLIFSRSWAVDIDLPKSPDIICDALLIATNNTPVLYTVAKQKNNEVLQHSKKTAFNLKQKIVNVGGYAGKLCVIPKILQYPSEENSDTSVEETEDESIQYPHSYLLGHSTTVQDVLKALTIVLLNFRSFLSYDLSCEFLSLLTIEQFNILHSRFNIEKCKKLFIHGLPGTGKTIIAMQLIERIRNTFNCESHEILYICENQPLRNFIQQRDLCTCVTRTTFIKEDPFNKVKHIIADEAQNFRAESPNWYDKAEGIRKNPHTHPNGPGVFWIFMDYFQTSHTSETGLPNINEQDPETELTVIVRNAKRIHKFARKAMEQIIEIQFGQSDRQHAVHLRNLLDASACVHSFPGMLYIEECETRHAIVQYIATKIKDYLKNGYAKKQIAILCSTKADSEFYKPQLEKQLRKIRPIVSLGTADGAPCDWIVLDSIRRFSGLERSIIFGINPKAHASQHEIEPNLMVCLASRAMAQLHLCIF</sequence>
<keyword evidence="8" id="KW-1185">Reference proteome</keyword>
<dbReference type="Proteomes" id="UP000314986">
    <property type="component" value="Unassembled WGS sequence"/>
</dbReference>
<feature type="domain" description="Schlafen GTPase-like" evidence="6">
    <location>
        <begin position="384"/>
        <end position="523"/>
    </location>
</feature>
<evidence type="ECO:0000313" key="7">
    <source>
        <dbReference type="Ensembl" id="ENSCMIP00000044549.1"/>
    </source>
</evidence>
<keyword evidence="3" id="KW-0067">ATP-binding</keyword>
<dbReference type="InterPro" id="IPR048729">
    <property type="entry name" value="SLFN_GTPase-like"/>
</dbReference>
<comment type="similarity">
    <text evidence="1">Belongs to the Schlafen family. Subgroup III subfamily.</text>
</comment>
<dbReference type="InterPro" id="IPR027417">
    <property type="entry name" value="P-loop_NTPase"/>
</dbReference>
<dbReference type="InterPro" id="IPR029684">
    <property type="entry name" value="Schlafen"/>
</dbReference>
<dbReference type="PANTHER" id="PTHR12155">
    <property type="entry name" value="SCHLAFEN"/>
    <property type="match status" value="1"/>
</dbReference>
<feature type="domain" description="Schlafen group 3-like DNA/RNA helicase" evidence="5">
    <location>
        <begin position="579"/>
        <end position="701"/>
    </location>
</feature>
<dbReference type="InterPro" id="IPR038461">
    <property type="entry name" value="Schlafen_AlbA_2_dom_sf"/>
</dbReference>
<evidence type="ECO:0000259" key="6">
    <source>
        <dbReference type="Pfam" id="PF21026"/>
    </source>
</evidence>
<dbReference type="OMA" id="TKQQGSC"/>
<dbReference type="Pfam" id="PF09848">
    <property type="entry name" value="SLFN-g3_helicase"/>
    <property type="match status" value="1"/>
</dbReference>
<dbReference type="InterPro" id="IPR018647">
    <property type="entry name" value="SLFN_3-like_DNA/RNA_helicase"/>
</dbReference>
<dbReference type="AlphaFoldDB" id="A0A4W3JM30"/>
<name>A0A4W3JM30_CALMI</name>
<keyword evidence="2" id="KW-0547">Nucleotide-binding</keyword>
<dbReference type="SUPFAM" id="SSF52540">
    <property type="entry name" value="P-loop containing nucleoside triphosphate hydrolases"/>
    <property type="match status" value="1"/>
</dbReference>
<evidence type="ECO:0000259" key="5">
    <source>
        <dbReference type="Pfam" id="PF09848"/>
    </source>
</evidence>
<dbReference type="Gene3D" id="3.30.950.30">
    <property type="entry name" value="Schlafen, AAA domain"/>
    <property type="match status" value="1"/>
</dbReference>
<evidence type="ECO:0000256" key="1">
    <source>
        <dbReference type="ARBA" id="ARBA00010114"/>
    </source>
</evidence>
<dbReference type="Pfam" id="PF21026">
    <property type="entry name" value="SLFN_GTPase-like"/>
    <property type="match status" value="1"/>
</dbReference>
<dbReference type="Ensembl" id="ENSCMIT00000045188.1">
    <property type="protein sequence ID" value="ENSCMIP00000044549.1"/>
    <property type="gene ID" value="ENSCMIG00000018424.1"/>
</dbReference>
<evidence type="ECO:0000259" key="4">
    <source>
        <dbReference type="Pfam" id="PF04326"/>
    </source>
</evidence>
<reference evidence="8" key="1">
    <citation type="journal article" date="2006" name="Science">
        <title>Ancient noncoding elements conserved in the human genome.</title>
        <authorList>
            <person name="Venkatesh B."/>
            <person name="Kirkness E.F."/>
            <person name="Loh Y.H."/>
            <person name="Halpern A.L."/>
            <person name="Lee A.P."/>
            <person name="Johnson J."/>
            <person name="Dandona N."/>
            <person name="Viswanathan L.D."/>
            <person name="Tay A."/>
            <person name="Venter J.C."/>
            <person name="Strausberg R.L."/>
            <person name="Brenner S."/>
        </authorList>
    </citation>
    <scope>NUCLEOTIDE SEQUENCE [LARGE SCALE GENOMIC DNA]</scope>
</reference>
<reference evidence="7" key="5">
    <citation type="submission" date="2025-09" db="UniProtKB">
        <authorList>
            <consortium name="Ensembl"/>
        </authorList>
    </citation>
    <scope>IDENTIFICATION</scope>
</reference>